<dbReference type="AlphaFoldDB" id="A0AAE9ZIU3"/>
<dbReference type="KEGG" id="hfl:PUV54_01295"/>
<accession>A0AAE9ZIU3</accession>
<dbReference type="Proteomes" id="UP001214043">
    <property type="component" value="Chromosome"/>
</dbReference>
<organism evidence="2 3">
    <name type="scientific">Hyphococcus flavus</name>
    <dbReference type="NCBI Taxonomy" id="1866326"/>
    <lineage>
        <taxon>Bacteria</taxon>
        <taxon>Pseudomonadati</taxon>
        <taxon>Pseudomonadota</taxon>
        <taxon>Alphaproteobacteria</taxon>
        <taxon>Parvularculales</taxon>
        <taxon>Parvularculaceae</taxon>
        <taxon>Hyphococcus</taxon>
    </lineage>
</organism>
<keyword evidence="1" id="KW-0812">Transmembrane</keyword>
<feature type="transmembrane region" description="Helical" evidence="1">
    <location>
        <begin position="39"/>
        <end position="63"/>
    </location>
</feature>
<keyword evidence="1" id="KW-0472">Membrane</keyword>
<evidence type="ECO:0000313" key="2">
    <source>
        <dbReference type="EMBL" id="WDI31821.1"/>
    </source>
</evidence>
<proteinExistence type="predicted"/>
<dbReference type="EMBL" id="CP118166">
    <property type="protein sequence ID" value="WDI31821.1"/>
    <property type="molecule type" value="Genomic_DNA"/>
</dbReference>
<dbReference type="RefSeq" id="WP_274493708.1">
    <property type="nucleotide sequence ID" value="NZ_CP118166.1"/>
</dbReference>
<keyword evidence="3" id="KW-1185">Reference proteome</keyword>
<reference evidence="2" key="1">
    <citation type="submission" date="2023-02" db="EMBL/GenBank/DDBJ databases">
        <title>Genome sequence of Hyphococcus flavus.</title>
        <authorList>
            <person name="Rong J.-C."/>
            <person name="Zhao Q."/>
            <person name="Yi M."/>
            <person name="Wu J.-Y."/>
        </authorList>
    </citation>
    <scope>NUCLEOTIDE SEQUENCE</scope>
    <source>
        <strain evidence="2">MCCC 1K03223</strain>
    </source>
</reference>
<name>A0AAE9ZIU3_9PROT</name>
<evidence type="ECO:0000256" key="1">
    <source>
        <dbReference type="SAM" id="Phobius"/>
    </source>
</evidence>
<protein>
    <submittedName>
        <fullName evidence="2">Uncharacterized protein</fullName>
    </submittedName>
</protein>
<gene>
    <name evidence="2" type="ORF">PUV54_01295</name>
</gene>
<sequence length="77" mass="7711">MNEYQKGRGGCPTILGLIVTVVIAAAAAFGLTALADSAFALGGAAGLAVRLAITLAVILIAVAGLRSFRARNRPCGQ</sequence>
<keyword evidence="1" id="KW-1133">Transmembrane helix</keyword>
<feature type="transmembrane region" description="Helical" evidence="1">
    <location>
        <begin position="12"/>
        <end position="33"/>
    </location>
</feature>
<evidence type="ECO:0000313" key="3">
    <source>
        <dbReference type="Proteomes" id="UP001214043"/>
    </source>
</evidence>